<name>A0AAV3RDL9_LITER</name>
<evidence type="ECO:0000256" key="1">
    <source>
        <dbReference type="SAM" id="MobiDB-lite"/>
    </source>
</evidence>
<gene>
    <name evidence="2" type="ORF">LIER_27410</name>
</gene>
<dbReference type="EMBL" id="BAABME010008817">
    <property type="protein sequence ID" value="GAA0173904.1"/>
    <property type="molecule type" value="Genomic_DNA"/>
</dbReference>
<sequence>MAASQMHDMKKPPSGSTSPRYGSITVTRMKSIIIAFQITYLLLVDQKDPAEKGSGCGDRCMEESRESGSNILLSNKWTLLILPVLKQKPD</sequence>
<protein>
    <submittedName>
        <fullName evidence="2">Uncharacterized protein</fullName>
    </submittedName>
</protein>
<feature type="region of interest" description="Disordered" evidence="1">
    <location>
        <begin position="1"/>
        <end position="22"/>
    </location>
</feature>
<accession>A0AAV3RDL9</accession>
<evidence type="ECO:0000313" key="3">
    <source>
        <dbReference type="Proteomes" id="UP001454036"/>
    </source>
</evidence>
<dbReference type="Proteomes" id="UP001454036">
    <property type="component" value="Unassembled WGS sequence"/>
</dbReference>
<keyword evidence="3" id="KW-1185">Reference proteome</keyword>
<reference evidence="2 3" key="1">
    <citation type="submission" date="2024-01" db="EMBL/GenBank/DDBJ databases">
        <title>The complete chloroplast genome sequence of Lithospermum erythrorhizon: insights into the phylogenetic relationship among Boraginaceae species and the maternal lineages of purple gromwells.</title>
        <authorList>
            <person name="Okada T."/>
            <person name="Watanabe K."/>
        </authorList>
    </citation>
    <scope>NUCLEOTIDE SEQUENCE [LARGE SCALE GENOMIC DNA]</scope>
</reference>
<evidence type="ECO:0000313" key="2">
    <source>
        <dbReference type="EMBL" id="GAA0173904.1"/>
    </source>
</evidence>
<comment type="caution">
    <text evidence="2">The sequence shown here is derived from an EMBL/GenBank/DDBJ whole genome shotgun (WGS) entry which is preliminary data.</text>
</comment>
<dbReference type="AlphaFoldDB" id="A0AAV3RDL9"/>
<proteinExistence type="predicted"/>
<organism evidence="2 3">
    <name type="scientific">Lithospermum erythrorhizon</name>
    <name type="common">Purple gromwell</name>
    <name type="synonym">Lithospermum officinale var. erythrorhizon</name>
    <dbReference type="NCBI Taxonomy" id="34254"/>
    <lineage>
        <taxon>Eukaryota</taxon>
        <taxon>Viridiplantae</taxon>
        <taxon>Streptophyta</taxon>
        <taxon>Embryophyta</taxon>
        <taxon>Tracheophyta</taxon>
        <taxon>Spermatophyta</taxon>
        <taxon>Magnoliopsida</taxon>
        <taxon>eudicotyledons</taxon>
        <taxon>Gunneridae</taxon>
        <taxon>Pentapetalae</taxon>
        <taxon>asterids</taxon>
        <taxon>lamiids</taxon>
        <taxon>Boraginales</taxon>
        <taxon>Boraginaceae</taxon>
        <taxon>Boraginoideae</taxon>
        <taxon>Lithospermeae</taxon>
        <taxon>Lithospermum</taxon>
    </lineage>
</organism>